<protein>
    <submittedName>
        <fullName evidence="8">DISARM system SNF2-like helicase DrmD</fullName>
    </submittedName>
</protein>
<dbReference type="InterPro" id="IPR027417">
    <property type="entry name" value="P-loop_NTPase"/>
</dbReference>
<dbReference type="EMBL" id="JAGSOH010000001">
    <property type="protein sequence ID" value="MBR7824680.1"/>
    <property type="molecule type" value="Genomic_DNA"/>
</dbReference>
<dbReference type="InterPro" id="IPR057342">
    <property type="entry name" value="DEXDc_RapA"/>
</dbReference>
<dbReference type="RefSeq" id="WP_212515838.1">
    <property type="nucleotide sequence ID" value="NZ_JAGSOH010000001.1"/>
</dbReference>
<evidence type="ECO:0000256" key="4">
    <source>
        <dbReference type="ARBA" id="ARBA00022840"/>
    </source>
</evidence>
<feature type="domain" description="Helicase ATP-binding" evidence="6">
    <location>
        <begin position="175"/>
        <end position="360"/>
    </location>
</feature>
<evidence type="ECO:0000256" key="1">
    <source>
        <dbReference type="ARBA" id="ARBA00022741"/>
    </source>
</evidence>
<proteinExistence type="predicted"/>
<comment type="caution">
    <text evidence="8">The sequence shown here is derived from an EMBL/GenBank/DDBJ whole genome shotgun (WGS) entry which is preliminary data.</text>
</comment>
<dbReference type="SUPFAM" id="SSF52540">
    <property type="entry name" value="P-loop containing nucleoside triphosphate hydrolases"/>
    <property type="match status" value="1"/>
</dbReference>
<dbReference type="InterPro" id="IPR000330">
    <property type="entry name" value="SNF2_N"/>
</dbReference>
<sequence length="1112" mass="125380">MPVRTHRLPLRDAATFSGSQSRITMIYRWRARWDAVRGAQMTEATRSAVPGDGQLVTVRNRPWVVAGVEASSVRADDPLADLSTPPQHLVSLVSVDSDARDEELRVIWELEPGAQVSESGALPDPSRGFDRPELLDAFLHAVRWGAVASADTRALQAPFRSGIQIEDYQLDPVARALRMPRVNLLIADDVGLGKTIEAGLVMQELLLRHRARTMLIVCPAGLTRQWHEEMRDKFGLEFRILDTELLKDLRRSQGLYANPWTHYPRLIVSIDWLKRERPLRLLREVLPGVPQYPRAFDLLVVDEVHTCAPSGSGGYAVDSLRTKAIKTLAPHCEHRLFLSATPHNGYPESFEALLELLDDHRFARGVRPTEEQKAKVMVRRLKRDLPPRWDGTPRFPERVLAAVPVAYGEDSRSAHALLSEYATSRRQRVGGAGQQTAEEFVITLLKKRLLSSPQAFAETIAVHRETMRRHSTDTFAQTEAKELQPRVLRPLFEQVDETAEDDKAFAQVSADALAAARRVAAPLNEKEEGLLEHLETWARTATRRPDDKFAAFRAWLEPIIRPHSSNPGLSSADGWSDERVIVFTEYRDTQDWLYERLINDASVPKERMAQLFGGQDEDERTHVKEVFQDDPANSPVRILLATDAASEGINLQNHCHRLLHWEIPWNPNRLEQRNGRIDRHGQSAPKVEVYHFVPEGWDEHGARMAEEADGSLEDELHFLSTAVRKVEQIREDLGSAGDVIAHQVEQKMLGKRTDWRGAETAIAQKSSRALLRIERDLRDRLGELSSALDGSRDALELTPETLEHVVRTALRLAHGRDLTEVAPPKGFDGRCFTLPELPGAWAAARNDGLRHPVTGKERPVTFDDERVTSKTNNVVLLHLGHRLVQMCLRLLRAELWKGGDGARLSRVTARIVPGDLLRAPAVVAHGRVVITGAAGVRLHEEVVLAGGRIEAGKLEPRPAEELRIWLDAAADEQPPQELQDQLAALWTQLGPDVARALAKTSDQTARKQAKTLDRRCTQEIEDMRAILTELRRNIESALDNRQWYEQLDILTVAEEREQARQDRNALERRYQQLPQLEAQESEALRRHYADPSPRHFAAAVTFLVPASLAHRR</sequence>
<dbReference type="Proteomes" id="UP000676325">
    <property type="component" value="Unassembled WGS sequence"/>
</dbReference>
<accession>A0A941E779</accession>
<keyword evidence="5" id="KW-0175">Coiled coil</keyword>
<dbReference type="InterPro" id="IPR001650">
    <property type="entry name" value="Helicase_C-like"/>
</dbReference>
<dbReference type="PANTHER" id="PTHR45766">
    <property type="entry name" value="DNA ANNEALING HELICASE AND ENDONUCLEASE ZRANB3 FAMILY MEMBER"/>
    <property type="match status" value="1"/>
</dbReference>
<dbReference type="PROSITE" id="PS51194">
    <property type="entry name" value="HELICASE_CTER"/>
    <property type="match status" value="1"/>
</dbReference>
<dbReference type="InterPro" id="IPR014001">
    <property type="entry name" value="Helicase_ATP-bd"/>
</dbReference>
<keyword evidence="4" id="KW-0067">ATP-binding</keyword>
<dbReference type="CDD" id="cd18011">
    <property type="entry name" value="DEXDc_RapA"/>
    <property type="match status" value="1"/>
</dbReference>
<keyword evidence="3 8" id="KW-0347">Helicase</keyword>
<keyword evidence="2" id="KW-0378">Hydrolase</keyword>
<dbReference type="Gene3D" id="3.40.50.300">
    <property type="entry name" value="P-loop containing nucleotide triphosphate hydrolases"/>
    <property type="match status" value="1"/>
</dbReference>
<gene>
    <name evidence="8" type="primary">drmD</name>
    <name evidence="8" type="ORF">KDK95_00040</name>
</gene>
<dbReference type="GO" id="GO:0016787">
    <property type="term" value="F:hydrolase activity"/>
    <property type="evidence" value="ECO:0007669"/>
    <property type="project" value="UniProtKB-KW"/>
</dbReference>
<evidence type="ECO:0000313" key="9">
    <source>
        <dbReference type="Proteomes" id="UP000676325"/>
    </source>
</evidence>
<dbReference type="GO" id="GO:0005524">
    <property type="term" value="F:ATP binding"/>
    <property type="evidence" value="ECO:0007669"/>
    <property type="project" value="UniProtKB-KW"/>
</dbReference>
<dbReference type="GO" id="GO:0004386">
    <property type="term" value="F:helicase activity"/>
    <property type="evidence" value="ECO:0007669"/>
    <property type="project" value="UniProtKB-KW"/>
</dbReference>
<dbReference type="AlphaFoldDB" id="A0A941E779"/>
<dbReference type="InterPro" id="IPR049730">
    <property type="entry name" value="SNF2/RAD54-like_C"/>
</dbReference>
<evidence type="ECO:0000256" key="3">
    <source>
        <dbReference type="ARBA" id="ARBA00022806"/>
    </source>
</evidence>
<dbReference type="Pfam" id="PF00176">
    <property type="entry name" value="SNF2-rel_dom"/>
    <property type="match status" value="1"/>
</dbReference>
<evidence type="ECO:0000259" key="7">
    <source>
        <dbReference type="PROSITE" id="PS51194"/>
    </source>
</evidence>
<dbReference type="SMART" id="SM00487">
    <property type="entry name" value="DEXDc"/>
    <property type="match status" value="1"/>
</dbReference>
<feature type="domain" description="Helicase C-terminal" evidence="7">
    <location>
        <begin position="568"/>
        <end position="727"/>
    </location>
</feature>
<dbReference type="CDD" id="cd18793">
    <property type="entry name" value="SF2_C_SNF"/>
    <property type="match status" value="1"/>
</dbReference>
<feature type="coiled-coil region" evidence="5">
    <location>
        <begin position="1020"/>
        <end position="1076"/>
    </location>
</feature>
<reference evidence="8" key="1">
    <citation type="submission" date="2021-04" db="EMBL/GenBank/DDBJ databases">
        <title>Genome based classification of Actinospica acidithermotolerans sp. nov., an actinobacterium isolated from an Indonesian hot spring.</title>
        <authorList>
            <person name="Kusuma A.B."/>
            <person name="Putra K.E."/>
            <person name="Nafisah S."/>
            <person name="Loh J."/>
            <person name="Nouioui I."/>
            <person name="Goodfellow M."/>
        </authorList>
    </citation>
    <scope>NUCLEOTIDE SEQUENCE</scope>
    <source>
        <strain evidence="8">MGRD01-02</strain>
    </source>
</reference>
<dbReference type="PANTHER" id="PTHR45766:SF6">
    <property type="entry name" value="SWI_SNF-RELATED MATRIX-ASSOCIATED ACTIN-DEPENDENT REGULATOR OF CHROMATIN SUBFAMILY A-LIKE PROTEIN 1"/>
    <property type="match status" value="1"/>
</dbReference>
<keyword evidence="1" id="KW-0547">Nucleotide-binding</keyword>
<keyword evidence="9" id="KW-1185">Reference proteome</keyword>
<dbReference type="InterPro" id="IPR038718">
    <property type="entry name" value="SNF2-like_sf"/>
</dbReference>
<evidence type="ECO:0000313" key="8">
    <source>
        <dbReference type="EMBL" id="MBR7824680.1"/>
    </source>
</evidence>
<dbReference type="SMART" id="SM00490">
    <property type="entry name" value="HELICc"/>
    <property type="match status" value="1"/>
</dbReference>
<dbReference type="Gene3D" id="3.40.50.10810">
    <property type="entry name" value="Tandem AAA-ATPase domain"/>
    <property type="match status" value="1"/>
</dbReference>
<evidence type="ECO:0000256" key="2">
    <source>
        <dbReference type="ARBA" id="ARBA00022801"/>
    </source>
</evidence>
<organism evidence="8 9">
    <name type="scientific">Actinospica acidithermotolerans</name>
    <dbReference type="NCBI Taxonomy" id="2828514"/>
    <lineage>
        <taxon>Bacteria</taxon>
        <taxon>Bacillati</taxon>
        <taxon>Actinomycetota</taxon>
        <taxon>Actinomycetes</taxon>
        <taxon>Catenulisporales</taxon>
        <taxon>Actinospicaceae</taxon>
        <taxon>Actinospica</taxon>
    </lineage>
</organism>
<evidence type="ECO:0000259" key="6">
    <source>
        <dbReference type="PROSITE" id="PS51192"/>
    </source>
</evidence>
<dbReference type="PROSITE" id="PS51192">
    <property type="entry name" value="HELICASE_ATP_BIND_1"/>
    <property type="match status" value="1"/>
</dbReference>
<dbReference type="Pfam" id="PF00271">
    <property type="entry name" value="Helicase_C"/>
    <property type="match status" value="1"/>
</dbReference>
<name>A0A941E779_9ACTN</name>
<evidence type="ECO:0000256" key="5">
    <source>
        <dbReference type="SAM" id="Coils"/>
    </source>
</evidence>
<dbReference type="NCBIfam" id="NF038317">
    <property type="entry name" value="DISARM_DrmD"/>
    <property type="match status" value="1"/>
</dbReference>